<evidence type="ECO:0000259" key="1">
    <source>
        <dbReference type="SMART" id="SM00256"/>
    </source>
</evidence>
<dbReference type="Proteomes" id="UP000694864">
    <property type="component" value="Chromosome 10"/>
</dbReference>
<protein>
    <submittedName>
        <fullName evidence="3">Probable F-box protein At4g22165</fullName>
    </submittedName>
</protein>
<dbReference type="Pfam" id="PF00646">
    <property type="entry name" value="F-box"/>
    <property type="match status" value="1"/>
</dbReference>
<evidence type="ECO:0000313" key="3">
    <source>
        <dbReference type="RefSeq" id="XP_010436444.2"/>
    </source>
</evidence>
<reference evidence="3" key="2">
    <citation type="submission" date="2025-08" db="UniProtKB">
        <authorList>
            <consortium name="RefSeq"/>
        </authorList>
    </citation>
    <scope>IDENTIFICATION</scope>
    <source>
        <tissue evidence="3">Leaf</tissue>
    </source>
</reference>
<evidence type="ECO:0000313" key="2">
    <source>
        <dbReference type="Proteomes" id="UP000694864"/>
    </source>
</evidence>
<dbReference type="InterPro" id="IPR001810">
    <property type="entry name" value="F-box_dom"/>
</dbReference>
<organism evidence="2 3">
    <name type="scientific">Camelina sativa</name>
    <name type="common">False flax</name>
    <name type="synonym">Myagrum sativum</name>
    <dbReference type="NCBI Taxonomy" id="90675"/>
    <lineage>
        <taxon>Eukaryota</taxon>
        <taxon>Viridiplantae</taxon>
        <taxon>Streptophyta</taxon>
        <taxon>Embryophyta</taxon>
        <taxon>Tracheophyta</taxon>
        <taxon>Spermatophyta</taxon>
        <taxon>Magnoliopsida</taxon>
        <taxon>eudicotyledons</taxon>
        <taxon>Gunneridae</taxon>
        <taxon>Pentapetalae</taxon>
        <taxon>rosids</taxon>
        <taxon>malvids</taxon>
        <taxon>Brassicales</taxon>
        <taxon>Brassicaceae</taxon>
        <taxon>Camelineae</taxon>
        <taxon>Camelina</taxon>
    </lineage>
</organism>
<dbReference type="PANTHER" id="PTHR44259:SF26">
    <property type="entry name" value="F-BOX FAMILY PROTEIN-LIKE PROTEIN"/>
    <property type="match status" value="1"/>
</dbReference>
<feature type="domain" description="F-box" evidence="1">
    <location>
        <begin position="25"/>
        <end position="65"/>
    </location>
</feature>
<dbReference type="InterPro" id="IPR036047">
    <property type="entry name" value="F-box-like_dom_sf"/>
</dbReference>
<sequence>MKEKHNPNSQKRLRRRDTCRSWTELPIDILISVLERLNSPNFKRAKSVCLSWYSASRQCVPNPKYHISWLVPFPKDRNNNLRTLFNPEEKHKRYNTQDLGVGFANSVCIATCGSWLLMQDPLYNLYIVNLFTRERSDLPSLESQLGMLKVERIIDERFRISHDTVRVKSNGMTIQSAVFWIDEKTKDYIVFWGLRDWCVVYAKKGDTSWNQIPNTSYCSHMVYKDHKLYFLNNDGGFKIIDFSHEIPQRILKRGMFRSRLEMARRPSRNNKLGGLWLCRRVESTDYWVFSDPKLVVTVRGNVLKVIMKQHNMSNEWSFSVTNIYKSSGRIKKYKRVDSLGDEAMLLDLGITEPSCEIDGLNGNSIYFSGCHGRPKTKGIFIFNLETKTLEQLHKYDCSSLKLDGSLVLSSYQV</sequence>
<dbReference type="Pfam" id="PF03478">
    <property type="entry name" value="Beta-prop_KIB1-4"/>
    <property type="match status" value="1"/>
</dbReference>
<accession>A0ABM0U652</accession>
<dbReference type="InterPro" id="IPR005174">
    <property type="entry name" value="KIB1-4_b-propeller"/>
</dbReference>
<dbReference type="RefSeq" id="XP_010436444.2">
    <property type="nucleotide sequence ID" value="XM_010438142.2"/>
</dbReference>
<reference evidence="2" key="1">
    <citation type="journal article" date="2014" name="Nat. Commun.">
        <title>The emerging biofuel crop Camelina sativa retains a highly undifferentiated hexaploid genome structure.</title>
        <authorList>
            <person name="Kagale S."/>
            <person name="Koh C."/>
            <person name="Nixon J."/>
            <person name="Bollina V."/>
            <person name="Clarke W.E."/>
            <person name="Tuteja R."/>
            <person name="Spillane C."/>
            <person name="Robinson S.J."/>
            <person name="Links M.G."/>
            <person name="Clarke C."/>
            <person name="Higgins E.E."/>
            <person name="Huebert T."/>
            <person name="Sharpe A.G."/>
            <person name="Parkin I.A."/>
        </authorList>
    </citation>
    <scope>NUCLEOTIDE SEQUENCE [LARGE SCALE GENOMIC DNA]</scope>
    <source>
        <strain evidence="2">cv. DH55</strain>
    </source>
</reference>
<dbReference type="Gene3D" id="1.20.1280.50">
    <property type="match status" value="1"/>
</dbReference>
<dbReference type="InterPro" id="IPR050942">
    <property type="entry name" value="F-box_BR-signaling"/>
</dbReference>
<dbReference type="SUPFAM" id="SSF81383">
    <property type="entry name" value="F-box domain"/>
    <property type="match status" value="1"/>
</dbReference>
<name>A0ABM0U652_CAMSA</name>
<proteinExistence type="predicted"/>
<dbReference type="GeneID" id="104720193"/>
<dbReference type="SUPFAM" id="SSF82171">
    <property type="entry name" value="DPP6 N-terminal domain-like"/>
    <property type="match status" value="1"/>
</dbReference>
<gene>
    <name evidence="3" type="primary">LOC104720193</name>
</gene>
<dbReference type="PANTHER" id="PTHR44259">
    <property type="entry name" value="OS07G0183000 PROTEIN-RELATED"/>
    <property type="match status" value="1"/>
</dbReference>
<dbReference type="SMART" id="SM00256">
    <property type="entry name" value="FBOX"/>
    <property type="match status" value="1"/>
</dbReference>
<keyword evidence="2" id="KW-1185">Reference proteome</keyword>